<dbReference type="Proteomes" id="UP000216225">
    <property type="component" value="Unassembled WGS sequence"/>
</dbReference>
<comment type="caution">
    <text evidence="2">The sequence shown here is derived from an EMBL/GenBank/DDBJ whole genome shotgun (WGS) entry which is preliminary data.</text>
</comment>
<dbReference type="InterPro" id="IPR005297">
    <property type="entry name" value="Lipoprotein_repeat"/>
</dbReference>
<dbReference type="Pfam" id="PF03640">
    <property type="entry name" value="Lipoprotein_15"/>
    <property type="match status" value="2"/>
</dbReference>
<evidence type="ECO:0008006" key="4">
    <source>
        <dbReference type="Google" id="ProtNLM"/>
    </source>
</evidence>
<feature type="signal peptide" evidence="1">
    <location>
        <begin position="1"/>
        <end position="22"/>
    </location>
</feature>
<dbReference type="EMBL" id="NKDB02000001">
    <property type="protein sequence ID" value="RKJ99440.1"/>
    <property type="molecule type" value="Genomic_DNA"/>
</dbReference>
<gene>
    <name evidence="2" type="ORF">CE154_006815</name>
</gene>
<evidence type="ECO:0000313" key="3">
    <source>
        <dbReference type="Proteomes" id="UP000216225"/>
    </source>
</evidence>
<protein>
    <recommendedName>
        <fullName evidence="4">Lipoprotein with Yx(FWY)xxD motif</fullName>
    </recommendedName>
</protein>
<feature type="chain" id="PRO_5018568932" description="Lipoprotein with Yx(FWY)xxD motif" evidence="1">
    <location>
        <begin position="23"/>
        <end position="121"/>
    </location>
</feature>
<dbReference type="PANTHER" id="PTHR39335:SF1">
    <property type="entry name" value="BLL4220 PROTEIN"/>
    <property type="match status" value="1"/>
</dbReference>
<evidence type="ECO:0000313" key="2">
    <source>
        <dbReference type="EMBL" id="RKJ99440.1"/>
    </source>
</evidence>
<evidence type="ECO:0000256" key="1">
    <source>
        <dbReference type="SAM" id="SignalP"/>
    </source>
</evidence>
<dbReference type="AlphaFoldDB" id="A0A3R7H4S7"/>
<dbReference type="InterPro" id="IPR014558">
    <property type="entry name" value="UCP029720"/>
</dbReference>
<keyword evidence="1" id="KW-0732">Signal</keyword>
<proteinExistence type="predicted"/>
<reference evidence="2 3" key="1">
    <citation type="submission" date="2018-09" db="EMBL/GenBank/DDBJ databases">
        <title>Genome comparison of Alicycliphilus sp. BQ1, a polyurethanolytic bacterium, with its closest phylogenetic relatives Alicycliphilus denitrificans BC and K601, unable to attack polyurethane.</title>
        <authorList>
            <person name="Loza-Tavera H."/>
            <person name="Lozano L."/>
            <person name="Cevallos M."/>
            <person name="Maya-Lucas O."/>
            <person name="Garcia-Mena J."/>
            <person name="Hernandez J."/>
        </authorList>
    </citation>
    <scope>NUCLEOTIDE SEQUENCE [LARGE SCALE GENOMIC DNA]</scope>
    <source>
        <strain evidence="2 3">BQ1</strain>
    </source>
</reference>
<dbReference type="PIRSF" id="PIRSF029720">
    <property type="entry name" value="UCP029720"/>
    <property type="match status" value="1"/>
</dbReference>
<sequence length="121" mass="12569">MTKFSSLLAALALAGCYSMPHAQVSAQGGVLVGPNGMTLYTFDRDVASSGKSACNGPCATNWPPLTAAAAPGGDGYSLVRRDDGTQQVAYKGKPLYYWSKDAKPGDKTGDGVNNVWHAAMP</sequence>
<organism evidence="2 3">
    <name type="scientific">Alicycliphilus denitrificans</name>
    <dbReference type="NCBI Taxonomy" id="179636"/>
    <lineage>
        <taxon>Bacteria</taxon>
        <taxon>Pseudomonadati</taxon>
        <taxon>Pseudomonadota</taxon>
        <taxon>Betaproteobacteria</taxon>
        <taxon>Burkholderiales</taxon>
        <taxon>Comamonadaceae</taxon>
        <taxon>Alicycliphilus</taxon>
    </lineage>
</organism>
<name>A0A3R7H4S7_9BURK</name>
<dbReference type="RefSeq" id="WP_094436310.1">
    <property type="nucleotide sequence ID" value="NZ_CP181370.1"/>
</dbReference>
<dbReference type="PANTHER" id="PTHR39335">
    <property type="entry name" value="BLL4220 PROTEIN"/>
    <property type="match status" value="1"/>
</dbReference>
<dbReference type="PROSITE" id="PS51257">
    <property type="entry name" value="PROKAR_LIPOPROTEIN"/>
    <property type="match status" value="1"/>
</dbReference>
<dbReference type="GO" id="GO:0043448">
    <property type="term" value="P:alkane catabolic process"/>
    <property type="evidence" value="ECO:0007669"/>
    <property type="project" value="TreeGrafter"/>
</dbReference>
<accession>A0A3R7H4S7</accession>